<keyword evidence="6" id="KW-0808">Transferase</keyword>
<evidence type="ECO:0000256" key="7">
    <source>
        <dbReference type="ARBA" id="ARBA00023191"/>
    </source>
</evidence>
<feature type="domain" description="4'-phosphopantetheinyl transferase N-terminal" evidence="13">
    <location>
        <begin position="53"/>
        <end position="115"/>
    </location>
</feature>
<evidence type="ECO:0000256" key="11">
    <source>
        <dbReference type="ARBA" id="ARBA00049191"/>
    </source>
</evidence>
<comment type="catalytic activity">
    <reaction evidence="10">
        <text>apo-[aryl-carrier protein] + CoA = holo-[aryl-carrier protein] + adenosine 3',5'-bisphosphate + H(+)</text>
        <dbReference type="Rhea" id="RHEA:48404"/>
        <dbReference type="Rhea" id="RHEA-COMP:15903"/>
        <dbReference type="Rhea" id="RHEA-COMP:17557"/>
        <dbReference type="ChEBI" id="CHEBI:15378"/>
        <dbReference type="ChEBI" id="CHEBI:29999"/>
        <dbReference type="ChEBI" id="CHEBI:57287"/>
        <dbReference type="ChEBI" id="CHEBI:58343"/>
        <dbReference type="ChEBI" id="CHEBI:64479"/>
    </reaction>
</comment>
<comment type="subunit">
    <text evidence="4">EntB, EntD, EntE, and EntF form a multienzyme complex called enterobactin synthase.</text>
</comment>
<evidence type="ECO:0000256" key="5">
    <source>
        <dbReference type="ARBA" id="ARBA00019087"/>
    </source>
</evidence>
<dbReference type="Pfam" id="PF01648">
    <property type="entry name" value="ACPS"/>
    <property type="match status" value="1"/>
</dbReference>
<reference evidence="15" key="1">
    <citation type="submission" date="2017-12" db="EMBL/GenBank/DDBJ databases">
        <title>FDA dAtabase for Regulatory Grade micrObial Sequences (FDA-ARGOS): Supporting development and validation of Infectious Disease Dx tests.</title>
        <authorList>
            <person name="Hoffmann M."/>
            <person name="Allard M."/>
            <person name="Evans P."/>
            <person name="Brown E."/>
            <person name="Tallon L.J."/>
            <person name="Sadzewicz L."/>
            <person name="Sengamalay N."/>
            <person name="Ott S."/>
            <person name="Godinez A."/>
            <person name="Nagaraj S."/>
            <person name="Vavikolanu K."/>
            <person name="Aluvathingal J."/>
            <person name="Nadendla S."/>
            <person name="Hobson J."/>
            <person name="Sichtig H."/>
        </authorList>
    </citation>
    <scope>NUCLEOTIDE SEQUENCE [LARGE SCALE GENOMIC DNA]</scope>
    <source>
        <strain evidence="15">LMG 3418</strain>
    </source>
</reference>
<dbReference type="Pfam" id="PF17837">
    <property type="entry name" value="4PPT_N"/>
    <property type="match status" value="1"/>
</dbReference>
<dbReference type="Gene3D" id="3.90.470.20">
    <property type="entry name" value="4'-phosphopantetheinyl transferase domain"/>
    <property type="match status" value="1"/>
</dbReference>
<evidence type="ECO:0000256" key="1">
    <source>
        <dbReference type="ARBA" id="ARBA00003937"/>
    </source>
</evidence>
<name>A0ABM6SFK6_9VIBR</name>
<dbReference type="InterPro" id="IPR003542">
    <property type="entry name" value="Enbac_synth_compD-like"/>
</dbReference>
<evidence type="ECO:0000256" key="2">
    <source>
        <dbReference type="ARBA" id="ARBA00004993"/>
    </source>
</evidence>
<evidence type="ECO:0000259" key="12">
    <source>
        <dbReference type="Pfam" id="PF01648"/>
    </source>
</evidence>
<proteinExistence type="inferred from homology"/>
<organism evidence="14 15">
    <name type="scientific">Vibrio diabolicus</name>
    <dbReference type="NCBI Taxonomy" id="50719"/>
    <lineage>
        <taxon>Bacteria</taxon>
        <taxon>Pseudomonadati</taxon>
        <taxon>Pseudomonadota</taxon>
        <taxon>Gammaproteobacteria</taxon>
        <taxon>Vibrionales</taxon>
        <taxon>Vibrionaceae</taxon>
        <taxon>Vibrio</taxon>
        <taxon>Vibrio diabolicus subgroup</taxon>
    </lineage>
</organism>
<evidence type="ECO:0000256" key="10">
    <source>
        <dbReference type="ARBA" id="ARBA00049176"/>
    </source>
</evidence>
<dbReference type="PRINTS" id="PR01399">
    <property type="entry name" value="ENTSNTHTASED"/>
</dbReference>
<evidence type="ECO:0000259" key="13">
    <source>
        <dbReference type="Pfam" id="PF17837"/>
    </source>
</evidence>
<sequence length="238" mass="26996">MAVIYLFMRMLLSVRESLKNGLEMFAVHRAPVVYQQKHIEDLLDSGLVLGNELKSATVKRKAEFLTGRHCVKTCYNLLGVHSPIQPSIGEFKEPIWMQGYAGSISHCDSMAVAVVTQNDKQSVGIDIEKWLDANQSNRIKKVVCSAKELRLSRYFSSESQFVTIAFSAKESLYKALYPSLKRFLNFNCCEILSVNLESNYMLIVLTDDLSYQMTRGRVFRVNYSLNSINVETLAIIDS</sequence>
<accession>A0ABM6SFK6</accession>
<evidence type="ECO:0000256" key="6">
    <source>
        <dbReference type="ARBA" id="ARBA00022679"/>
    </source>
</evidence>
<dbReference type="InterPro" id="IPR008278">
    <property type="entry name" value="4-PPantetheinyl_Trfase_dom"/>
</dbReference>
<evidence type="ECO:0000313" key="15">
    <source>
        <dbReference type="Proteomes" id="UP000237665"/>
    </source>
</evidence>
<keyword evidence="7" id="KW-0259">Enterobactin biosynthesis</keyword>
<evidence type="ECO:0000313" key="14">
    <source>
        <dbReference type="EMBL" id="AVH29253.1"/>
    </source>
</evidence>
<dbReference type="PANTHER" id="PTHR38096">
    <property type="entry name" value="ENTEROBACTIN SYNTHASE COMPONENT D"/>
    <property type="match status" value="1"/>
</dbReference>
<comment type="similarity">
    <text evidence="3">Belongs to the P-Pant transferase superfamily. EntD family.</text>
</comment>
<comment type="pathway">
    <text evidence="2">Siderophore biosynthesis; enterobactin biosynthesis.</text>
</comment>
<dbReference type="Proteomes" id="UP000237665">
    <property type="component" value="Chromosome 2"/>
</dbReference>
<gene>
    <name evidence="14" type="ORF">AL468_19015</name>
</gene>
<evidence type="ECO:0000256" key="8">
    <source>
        <dbReference type="ARBA" id="ARBA00029894"/>
    </source>
</evidence>
<evidence type="ECO:0000256" key="4">
    <source>
        <dbReference type="ARBA" id="ARBA00011503"/>
    </source>
</evidence>
<feature type="domain" description="4'-phosphopantetheinyl transferase" evidence="12">
    <location>
        <begin position="122"/>
        <end position="202"/>
    </location>
</feature>
<dbReference type="SUPFAM" id="SSF56214">
    <property type="entry name" value="4'-phosphopantetheinyl transferase"/>
    <property type="match status" value="1"/>
</dbReference>
<dbReference type="PANTHER" id="PTHR38096:SF1">
    <property type="entry name" value="ENTEROBACTIN SYNTHASE COMPONENT D"/>
    <property type="match status" value="1"/>
</dbReference>
<evidence type="ECO:0000256" key="9">
    <source>
        <dbReference type="ARBA" id="ARBA00031996"/>
    </source>
</evidence>
<protein>
    <recommendedName>
        <fullName evidence="5">Enterobactin synthase component D</fullName>
    </recommendedName>
    <alternativeName>
        <fullName evidence="8">4'-phosphopantetheinyl transferase EntD</fullName>
    </alternativeName>
    <alternativeName>
        <fullName evidence="9">Enterochelin synthase D</fullName>
    </alternativeName>
</protein>
<dbReference type="EMBL" id="CP014133">
    <property type="protein sequence ID" value="AVH29253.1"/>
    <property type="molecule type" value="Genomic_DNA"/>
</dbReference>
<comment type="function">
    <text evidence="1">Involved in the biosynthesis of the siderophore enterobactin (enterochelin), which is a macrocyclic trimeric lactone of N-(2,3-dihydroxybenzoyl)-serine. The serine trilactone serves as a scaffolding for the three catechol functionalities that provide hexadentate coordination for the tightly ligated iron(2+) atoms. Plays an essential role in the assembly of the enterobactin by catalyzing the transfer of the 4'-phosphopantetheine (Ppant) moiety from coenzyme A to the apo-domains of both EntB (ArCP domain) and EntF (PCP domain) to yield their holo-forms which make them competent for the activation of 2,3-dihydroxybenzoate (DHB) and L-serine, respectively.</text>
</comment>
<dbReference type="InterPro" id="IPR037143">
    <property type="entry name" value="4-PPantetheinyl_Trfase_dom_sf"/>
</dbReference>
<dbReference type="InterPro" id="IPR041354">
    <property type="entry name" value="4PPT_N"/>
</dbReference>
<evidence type="ECO:0000256" key="3">
    <source>
        <dbReference type="ARBA" id="ARBA00008342"/>
    </source>
</evidence>
<keyword evidence="15" id="KW-1185">Reference proteome</keyword>
<comment type="catalytic activity">
    <reaction evidence="11">
        <text>apo-[peptidyl-carrier protein] + CoA = holo-[peptidyl-carrier protein] + adenosine 3',5'-bisphosphate + H(+)</text>
        <dbReference type="Rhea" id="RHEA:46228"/>
        <dbReference type="Rhea" id="RHEA-COMP:11479"/>
        <dbReference type="Rhea" id="RHEA-COMP:11480"/>
        <dbReference type="ChEBI" id="CHEBI:15378"/>
        <dbReference type="ChEBI" id="CHEBI:29999"/>
        <dbReference type="ChEBI" id="CHEBI:57287"/>
        <dbReference type="ChEBI" id="CHEBI:58343"/>
        <dbReference type="ChEBI" id="CHEBI:64479"/>
    </reaction>
</comment>